<reference evidence="3 4" key="1">
    <citation type="submission" date="2013-09" db="EMBL/GenBank/DDBJ databases">
        <title>Whole genome shotgun sequence of Novosphingobium tardaugens NBRC 16725.</title>
        <authorList>
            <person name="Isaki S."/>
            <person name="Hosoyama A."/>
            <person name="Tsuchikane K."/>
            <person name="Katsumata H."/>
            <person name="Ando Y."/>
            <person name="Yamazaki S."/>
            <person name="Fujita N."/>
        </authorList>
    </citation>
    <scope>NUCLEOTIDE SEQUENCE [LARGE SCALE GENOMIC DNA]</scope>
    <source>
        <strain evidence="3 4">NBRC 16725</strain>
    </source>
</reference>
<proteinExistence type="predicted"/>
<evidence type="ECO:0000313" key="4">
    <source>
        <dbReference type="Proteomes" id="UP000016568"/>
    </source>
</evidence>
<dbReference type="Gene3D" id="3.40.50.2000">
    <property type="entry name" value="Glycogen Phosphorylase B"/>
    <property type="match status" value="2"/>
</dbReference>
<dbReference type="GO" id="GO:0016757">
    <property type="term" value="F:glycosyltransferase activity"/>
    <property type="evidence" value="ECO:0007669"/>
    <property type="project" value="InterPro"/>
</dbReference>
<name>U2Y398_9SPHN</name>
<keyword evidence="4" id="KW-1185">Reference proteome</keyword>
<sequence>MRSRQNALQQLPLQDDSALADEGAPKAKRARKRVGKKVEQAQPAPRDADVIDLAVKRQRALVKQLLDAARNTAAARALLPEALGEAEEFPDDPTTRCYILQMRERAGESEGISAAWETLFREQPDDRIILQFHMRRLVRDKQQDKALALLEERIPTPGRNYTECLTRAELLDTIQAFDVSDAAFAYAVERYDKREARISWAKRLIKRGRFEDAGLLLEPLVGSLSAGSKAEELAEKIAVMRGLFRNYEKQEDLAGVDFRLLAMKHAVLAHRERVVPERTDGPLRIVMVTGSLGAGGAERQLSTLARMMRKRADDPAHGIGRVEVLVKEHHPGRRGDFFLPDLLAAQVPVKQANDLQPIAPRKQFTLDEDLMRMLDNLPSQVHYGVVRMTPLFREMRPDVVSLWQDGACLYGALAALLAGVPRIQLVFRGLPPNIRSKRLKPEYEVLFKALAHIPGVEFMSNSHAAAKAYAEWLGLPEDRITVLWNAVPALARDGAPEDRETWERFAAETCDAEETIGGVFRFEPDKRPLVWIRMAAQYLRQRPKARFVIVGAGQLMNEAKALAEAQGLGGRLLFAGTSNAVGYWYEKMDVKVLLSRFEGLPNVLIEAQQFGTPVVSTPAGGAAECFVEGESGHILDCAANPSLDLACEKIGALVDRRRLDNGLSHAARVMAQQFDVDTILDRFVALCRDGATVTERAA</sequence>
<dbReference type="KEGG" id="ntd:EGO55_16150"/>
<evidence type="ECO:0000256" key="1">
    <source>
        <dbReference type="SAM" id="MobiDB-lite"/>
    </source>
</evidence>
<dbReference type="Pfam" id="PF00534">
    <property type="entry name" value="Glycos_transf_1"/>
    <property type="match status" value="1"/>
</dbReference>
<gene>
    <name evidence="3" type="ORF">NT2_01_01990</name>
</gene>
<dbReference type="CDD" id="cd03811">
    <property type="entry name" value="GT4_GT28_WabH-like"/>
    <property type="match status" value="1"/>
</dbReference>
<evidence type="ECO:0000313" key="3">
    <source>
        <dbReference type="EMBL" id="GAD47431.1"/>
    </source>
</evidence>
<dbReference type="Proteomes" id="UP000016568">
    <property type="component" value="Unassembled WGS sequence"/>
</dbReference>
<dbReference type="AlphaFoldDB" id="U2Y398"/>
<organism evidence="3 4">
    <name type="scientific">Caenibius tardaugens NBRC 16725</name>
    <dbReference type="NCBI Taxonomy" id="1219035"/>
    <lineage>
        <taxon>Bacteria</taxon>
        <taxon>Pseudomonadati</taxon>
        <taxon>Pseudomonadota</taxon>
        <taxon>Alphaproteobacteria</taxon>
        <taxon>Sphingomonadales</taxon>
        <taxon>Erythrobacteraceae</taxon>
        <taxon>Caenibius</taxon>
    </lineage>
</organism>
<dbReference type="eggNOG" id="COG0438">
    <property type="taxonomic scope" value="Bacteria"/>
</dbReference>
<dbReference type="RefSeq" id="WP_021688338.1">
    <property type="nucleotide sequence ID" value="NZ_BASZ01000001.1"/>
</dbReference>
<feature type="compositionally biased region" description="Basic residues" evidence="1">
    <location>
        <begin position="26"/>
        <end position="35"/>
    </location>
</feature>
<dbReference type="PANTHER" id="PTHR12526:SF630">
    <property type="entry name" value="GLYCOSYLTRANSFERASE"/>
    <property type="match status" value="1"/>
</dbReference>
<dbReference type="PANTHER" id="PTHR12526">
    <property type="entry name" value="GLYCOSYLTRANSFERASE"/>
    <property type="match status" value="1"/>
</dbReference>
<feature type="compositionally biased region" description="Polar residues" evidence="1">
    <location>
        <begin position="1"/>
        <end position="12"/>
    </location>
</feature>
<dbReference type="EMBL" id="BASZ01000001">
    <property type="protein sequence ID" value="GAD47431.1"/>
    <property type="molecule type" value="Genomic_DNA"/>
</dbReference>
<dbReference type="SUPFAM" id="SSF53756">
    <property type="entry name" value="UDP-Glycosyltransferase/glycogen phosphorylase"/>
    <property type="match status" value="1"/>
</dbReference>
<comment type="caution">
    <text evidence="3">The sequence shown here is derived from an EMBL/GenBank/DDBJ whole genome shotgun (WGS) entry which is preliminary data.</text>
</comment>
<feature type="domain" description="Glycosyl transferase family 1" evidence="2">
    <location>
        <begin position="513"/>
        <end position="638"/>
    </location>
</feature>
<feature type="region of interest" description="Disordered" evidence="1">
    <location>
        <begin position="1"/>
        <end position="45"/>
    </location>
</feature>
<dbReference type="InterPro" id="IPR001296">
    <property type="entry name" value="Glyco_trans_1"/>
</dbReference>
<accession>U2Y398</accession>
<evidence type="ECO:0000259" key="2">
    <source>
        <dbReference type="Pfam" id="PF00534"/>
    </source>
</evidence>
<dbReference type="OrthoDB" id="9790710at2"/>
<protein>
    <recommendedName>
        <fullName evidence="2">Glycosyl transferase family 1 domain-containing protein</fullName>
    </recommendedName>
</protein>